<evidence type="ECO:0000256" key="8">
    <source>
        <dbReference type="ARBA" id="ARBA00022840"/>
    </source>
</evidence>
<dbReference type="Gene3D" id="3.30.565.10">
    <property type="entry name" value="Histidine kinase-like ATPase, C-terminal domain"/>
    <property type="match status" value="1"/>
</dbReference>
<keyword evidence="5" id="KW-0808">Transferase</keyword>
<evidence type="ECO:0000259" key="9">
    <source>
        <dbReference type="PROSITE" id="PS50885"/>
    </source>
</evidence>
<keyword evidence="7 10" id="KW-0418">Kinase</keyword>
<dbReference type="EC" id="2.7.13.3" evidence="3"/>
<evidence type="ECO:0000256" key="7">
    <source>
        <dbReference type="ARBA" id="ARBA00022777"/>
    </source>
</evidence>
<dbReference type="AlphaFoldDB" id="A0A7W9CGC4"/>
<dbReference type="Pfam" id="PF07568">
    <property type="entry name" value="HisKA_2"/>
    <property type="match status" value="1"/>
</dbReference>
<dbReference type="PANTHER" id="PTHR41523:SF8">
    <property type="entry name" value="ETHYLENE RESPONSE SENSOR PROTEIN"/>
    <property type="match status" value="1"/>
</dbReference>
<accession>A0A7W9CGC4</accession>
<dbReference type="InterPro" id="IPR011495">
    <property type="entry name" value="Sig_transdc_His_kin_sub2_dim/P"/>
</dbReference>
<evidence type="ECO:0000256" key="2">
    <source>
        <dbReference type="ARBA" id="ARBA00004370"/>
    </source>
</evidence>
<evidence type="ECO:0000256" key="6">
    <source>
        <dbReference type="ARBA" id="ARBA00022741"/>
    </source>
</evidence>
<dbReference type="InterPro" id="IPR036890">
    <property type="entry name" value="HATPase_C_sf"/>
</dbReference>
<gene>
    <name evidence="10" type="ORF">GGR13_000719</name>
</gene>
<dbReference type="GO" id="GO:0016020">
    <property type="term" value="C:membrane"/>
    <property type="evidence" value="ECO:0007669"/>
    <property type="project" value="UniProtKB-SubCell"/>
</dbReference>
<dbReference type="GO" id="GO:0005524">
    <property type="term" value="F:ATP binding"/>
    <property type="evidence" value="ECO:0007669"/>
    <property type="project" value="UniProtKB-KW"/>
</dbReference>
<name>A0A7W9CGC4_9CAUL</name>
<dbReference type="SUPFAM" id="SSF55874">
    <property type="entry name" value="ATPase domain of HSP90 chaperone/DNA topoisomerase II/histidine kinase"/>
    <property type="match status" value="1"/>
</dbReference>
<evidence type="ECO:0000256" key="5">
    <source>
        <dbReference type="ARBA" id="ARBA00022679"/>
    </source>
</evidence>
<dbReference type="Gene3D" id="3.30.450.20">
    <property type="entry name" value="PAS domain"/>
    <property type="match status" value="1"/>
</dbReference>
<dbReference type="InterPro" id="IPR003660">
    <property type="entry name" value="HAMP_dom"/>
</dbReference>
<evidence type="ECO:0000313" key="10">
    <source>
        <dbReference type="EMBL" id="MBB5745147.1"/>
    </source>
</evidence>
<comment type="caution">
    <text evidence="10">The sequence shown here is derived from an EMBL/GenBank/DDBJ whole genome shotgun (WGS) entry which is preliminary data.</text>
</comment>
<evidence type="ECO:0000313" key="11">
    <source>
        <dbReference type="Proteomes" id="UP000545037"/>
    </source>
</evidence>
<organism evidence="10 11">
    <name type="scientific">Brevundimonas variabilis</name>
    <dbReference type="NCBI Taxonomy" id="74312"/>
    <lineage>
        <taxon>Bacteria</taxon>
        <taxon>Pseudomonadati</taxon>
        <taxon>Pseudomonadota</taxon>
        <taxon>Alphaproteobacteria</taxon>
        <taxon>Caulobacterales</taxon>
        <taxon>Caulobacteraceae</taxon>
        <taxon>Brevundimonas</taxon>
    </lineage>
</organism>
<dbReference type="GO" id="GO:0004673">
    <property type="term" value="F:protein histidine kinase activity"/>
    <property type="evidence" value="ECO:0007669"/>
    <property type="project" value="UniProtKB-EC"/>
</dbReference>
<keyword evidence="4" id="KW-0597">Phosphoprotein</keyword>
<proteinExistence type="predicted"/>
<dbReference type="InterPro" id="IPR003594">
    <property type="entry name" value="HATPase_dom"/>
</dbReference>
<reference evidence="10 11" key="1">
    <citation type="submission" date="2020-08" db="EMBL/GenBank/DDBJ databases">
        <title>Genomic Encyclopedia of Type Strains, Phase IV (KMG-IV): sequencing the most valuable type-strain genomes for metagenomic binning, comparative biology and taxonomic classification.</title>
        <authorList>
            <person name="Goeker M."/>
        </authorList>
    </citation>
    <scope>NUCLEOTIDE SEQUENCE [LARGE SCALE GENOMIC DNA]</scope>
    <source>
        <strain evidence="10 11">DSM 4737</strain>
    </source>
</reference>
<keyword evidence="8" id="KW-0067">ATP-binding</keyword>
<dbReference type="PANTHER" id="PTHR41523">
    <property type="entry name" value="TWO-COMPONENT SYSTEM SENSOR PROTEIN"/>
    <property type="match status" value="1"/>
</dbReference>
<dbReference type="PROSITE" id="PS50885">
    <property type="entry name" value="HAMP"/>
    <property type="match status" value="1"/>
</dbReference>
<dbReference type="EMBL" id="JACHOR010000001">
    <property type="protein sequence ID" value="MBB5745147.1"/>
    <property type="molecule type" value="Genomic_DNA"/>
</dbReference>
<dbReference type="Pfam" id="PF13581">
    <property type="entry name" value="HATPase_c_2"/>
    <property type="match status" value="1"/>
</dbReference>
<evidence type="ECO:0000256" key="4">
    <source>
        <dbReference type="ARBA" id="ARBA00022553"/>
    </source>
</evidence>
<comment type="subcellular location">
    <subcellularLocation>
        <location evidence="2">Membrane</location>
    </subcellularLocation>
</comment>
<comment type="catalytic activity">
    <reaction evidence="1">
        <text>ATP + protein L-histidine = ADP + protein N-phospho-L-histidine.</text>
        <dbReference type="EC" id="2.7.13.3"/>
    </reaction>
</comment>
<evidence type="ECO:0000256" key="3">
    <source>
        <dbReference type="ARBA" id="ARBA00012438"/>
    </source>
</evidence>
<feature type="domain" description="HAMP" evidence="9">
    <location>
        <begin position="281"/>
        <end position="335"/>
    </location>
</feature>
<sequence length="560" mass="59496">MALALLPILLLGGFQARGDFREQAAERKADLLLAAERSATEARAKLDSATLVLTVLSPESLGPFCGPRLGTLVDRLEGYDGLYRISSNGAIVCRAEAQTGLSASVTDTLWFERLKGGEDTVIVRSLAGVPQHPALIVAVRAQRPMGTFDGAMVGLIDLASLQPRVDDASLPAGAQAALTDSSGQILTATDMAAFATVNDGDPSFIEQTRSTETAIFEARDGTGQNRVYAVAALAGRDIQVLFSAPAPGWLSWARLNPIGLVLMPLAAWLTAFIAVMTVSERIIIRWLTYLERVASIYAKGRFTVRPTQAANAPSEIRVLANTLDELADTIQARDAALNEGLAEKDALMREIHHRVKNNLQIISSLLSMQQRALTDAPAKAALGDTRQRISALALIYRTLYQSDNIRHADARDFLTELIGQLVASEAGRGHLVTSSVQADSLLVDPDKLAPLALWLVEAVTNAQKHAFATRGGDLQVRFTVEGETSVLEVQDNGPGPDQAADSGGVGRTLMGAFAKQLRGSAELIPAPCGGTIARLVFATPEALTPTDPHDVSGTSGAVSR</sequence>
<dbReference type="GO" id="GO:0007165">
    <property type="term" value="P:signal transduction"/>
    <property type="evidence" value="ECO:0007669"/>
    <property type="project" value="InterPro"/>
</dbReference>
<evidence type="ECO:0000256" key="1">
    <source>
        <dbReference type="ARBA" id="ARBA00000085"/>
    </source>
</evidence>
<dbReference type="CDD" id="cd18774">
    <property type="entry name" value="PDC2_HK_sensor"/>
    <property type="match status" value="1"/>
</dbReference>
<keyword evidence="6" id="KW-0547">Nucleotide-binding</keyword>
<dbReference type="RefSeq" id="WP_183212071.1">
    <property type="nucleotide sequence ID" value="NZ_JACHOR010000001.1"/>
</dbReference>
<protein>
    <recommendedName>
        <fullName evidence="3">histidine kinase</fullName>
        <ecNumber evidence="3">2.7.13.3</ecNumber>
    </recommendedName>
</protein>
<keyword evidence="11" id="KW-1185">Reference proteome</keyword>
<dbReference type="Proteomes" id="UP000545037">
    <property type="component" value="Unassembled WGS sequence"/>
</dbReference>